<name>A0A3B7N1Y5_9BACT</name>
<evidence type="ECO:0000256" key="5">
    <source>
        <dbReference type="SAM" id="Phobius"/>
    </source>
</evidence>
<evidence type="ECO:0000256" key="4">
    <source>
        <dbReference type="PROSITE-ProRule" id="PRU00473"/>
    </source>
</evidence>
<keyword evidence="5" id="KW-1133">Transmembrane helix</keyword>
<evidence type="ECO:0000256" key="2">
    <source>
        <dbReference type="ARBA" id="ARBA00023136"/>
    </source>
</evidence>
<keyword evidence="5" id="KW-0812">Transmembrane</keyword>
<dbReference type="KEGG" id="pseg:D3H65_30520"/>
<dbReference type="PANTHER" id="PTHR30329:SF21">
    <property type="entry name" value="LIPOPROTEIN YIAD-RELATED"/>
    <property type="match status" value="1"/>
</dbReference>
<reference evidence="7 8" key="1">
    <citation type="submission" date="2018-09" db="EMBL/GenBank/DDBJ databases">
        <title>Genome sequencing of strain 6GH32-13.</title>
        <authorList>
            <person name="Weon H.-Y."/>
            <person name="Heo J."/>
            <person name="Kwon S.-W."/>
        </authorList>
    </citation>
    <scope>NUCLEOTIDE SEQUENCE [LARGE SCALE GENOMIC DNA]</scope>
    <source>
        <strain evidence="7 8">5GH32-13</strain>
    </source>
</reference>
<protein>
    <submittedName>
        <fullName evidence="7">OmpA family protein</fullName>
    </submittedName>
</protein>
<dbReference type="Pfam" id="PF00691">
    <property type="entry name" value="OmpA"/>
    <property type="match status" value="1"/>
</dbReference>
<keyword evidence="2 4" id="KW-0472">Membrane</keyword>
<dbReference type="SUPFAM" id="SSF103088">
    <property type="entry name" value="OmpA-like"/>
    <property type="match status" value="1"/>
</dbReference>
<dbReference type="Gene3D" id="2.60.120.260">
    <property type="entry name" value="Galactose-binding domain-like"/>
    <property type="match status" value="1"/>
</dbReference>
<keyword evidence="8" id="KW-1185">Reference proteome</keyword>
<dbReference type="InterPro" id="IPR006664">
    <property type="entry name" value="OMP_bac"/>
</dbReference>
<dbReference type="OrthoDB" id="9782229at2"/>
<proteinExistence type="predicted"/>
<feature type="transmembrane region" description="Helical" evidence="5">
    <location>
        <begin position="47"/>
        <end position="66"/>
    </location>
</feature>
<organism evidence="7 8">
    <name type="scientific">Paraflavitalea soli</name>
    <dbReference type="NCBI Taxonomy" id="2315862"/>
    <lineage>
        <taxon>Bacteria</taxon>
        <taxon>Pseudomonadati</taxon>
        <taxon>Bacteroidota</taxon>
        <taxon>Chitinophagia</taxon>
        <taxon>Chitinophagales</taxon>
        <taxon>Chitinophagaceae</taxon>
        <taxon>Paraflavitalea</taxon>
    </lineage>
</organism>
<dbReference type="AlphaFoldDB" id="A0A3B7N1Y5"/>
<comment type="subcellular location">
    <subcellularLocation>
        <location evidence="1">Cell outer membrane</location>
    </subcellularLocation>
</comment>
<accession>A0A3B7N1Y5</accession>
<dbReference type="PROSITE" id="PS51123">
    <property type="entry name" value="OMPA_2"/>
    <property type="match status" value="1"/>
</dbReference>
<feature type="domain" description="OmpA-like" evidence="6">
    <location>
        <begin position="306"/>
        <end position="424"/>
    </location>
</feature>
<evidence type="ECO:0000313" key="8">
    <source>
        <dbReference type="Proteomes" id="UP000263900"/>
    </source>
</evidence>
<evidence type="ECO:0000259" key="6">
    <source>
        <dbReference type="PROSITE" id="PS51123"/>
    </source>
</evidence>
<dbReference type="CDD" id="cd07185">
    <property type="entry name" value="OmpA_C-like"/>
    <property type="match status" value="1"/>
</dbReference>
<dbReference type="GO" id="GO:0009279">
    <property type="term" value="C:cell outer membrane"/>
    <property type="evidence" value="ECO:0007669"/>
    <property type="project" value="UniProtKB-SubCell"/>
</dbReference>
<evidence type="ECO:0000313" key="7">
    <source>
        <dbReference type="EMBL" id="AXY78065.1"/>
    </source>
</evidence>
<dbReference type="Gene3D" id="3.30.1330.60">
    <property type="entry name" value="OmpA-like domain"/>
    <property type="match status" value="1"/>
</dbReference>
<dbReference type="Proteomes" id="UP000263900">
    <property type="component" value="Chromosome"/>
</dbReference>
<dbReference type="InterPro" id="IPR050330">
    <property type="entry name" value="Bact_OuterMem_StrucFunc"/>
</dbReference>
<sequence>MLINDPIACCSLRKLIPFLPFQQVDLSTCQPFTFSTRQPVHLSTRQPLGGLILLFIGILLSMYAPAQNLLANGSFEEENICVEYKHNCAPEAWMANSMWANYYYYTPGKAYEGTHFIGLAAGAVYQGVHNFIRTRLLCGLQPGHQYQLTFYLRSRHDILDSVGVYFSPGDFLYEKRSFKLLEPQLWAVNALDTLEADPNYWQKVRLIYTATGEEGFMTIGSFNRKEYKFRGSPDFNRDYYFYVDEVSLIPLDKQEQLCPQADSVATDIYNENQHHEMLKRQVYARSKNPPPIMPLPKTRNRFIPPRQRIDTLIIPDIFFATASYELSPKSYHLLDSFSNQLSRFRVDSVVIEGHTDSVGKLAYNQRLSLNRATAVQEYIEDKLPPEKIVFTVRGFAFTKPVASNKTPRGRQKNRRVEVYVYRKEQ</sequence>
<gene>
    <name evidence="7" type="ORF">D3H65_30520</name>
</gene>
<dbReference type="InterPro" id="IPR006665">
    <property type="entry name" value="OmpA-like"/>
</dbReference>
<evidence type="ECO:0000256" key="1">
    <source>
        <dbReference type="ARBA" id="ARBA00004442"/>
    </source>
</evidence>
<dbReference type="PANTHER" id="PTHR30329">
    <property type="entry name" value="STATOR ELEMENT OF FLAGELLAR MOTOR COMPLEX"/>
    <property type="match status" value="1"/>
</dbReference>
<keyword evidence="3" id="KW-0998">Cell outer membrane</keyword>
<evidence type="ECO:0000256" key="3">
    <source>
        <dbReference type="ARBA" id="ARBA00023237"/>
    </source>
</evidence>
<dbReference type="InterPro" id="IPR036737">
    <property type="entry name" value="OmpA-like_sf"/>
</dbReference>
<dbReference type="PRINTS" id="PR01021">
    <property type="entry name" value="OMPADOMAIN"/>
</dbReference>
<dbReference type="EMBL" id="CP032157">
    <property type="protein sequence ID" value="AXY78065.1"/>
    <property type="molecule type" value="Genomic_DNA"/>
</dbReference>